<evidence type="ECO:0000313" key="2">
    <source>
        <dbReference type="EMBL" id="GAA2004190.1"/>
    </source>
</evidence>
<accession>A0ABN2TBI3</accession>
<proteinExistence type="predicted"/>
<gene>
    <name evidence="2" type="ORF">GCM10009755_11890</name>
</gene>
<feature type="transmembrane region" description="Helical" evidence="1">
    <location>
        <begin position="128"/>
        <end position="148"/>
    </location>
</feature>
<feature type="transmembrane region" description="Helical" evidence="1">
    <location>
        <begin position="21"/>
        <end position="42"/>
    </location>
</feature>
<evidence type="ECO:0000313" key="3">
    <source>
        <dbReference type="Proteomes" id="UP001500755"/>
    </source>
</evidence>
<keyword evidence="1" id="KW-0812">Transmembrane</keyword>
<evidence type="ECO:0000256" key="1">
    <source>
        <dbReference type="SAM" id="Phobius"/>
    </source>
</evidence>
<name>A0ABN2TBI3_9MICO</name>
<dbReference type="InterPro" id="IPR049713">
    <property type="entry name" value="Pr6Pr-like"/>
</dbReference>
<dbReference type="NCBIfam" id="NF038065">
    <property type="entry name" value="Pr6Pr"/>
    <property type="match status" value="1"/>
</dbReference>
<reference evidence="2 3" key="1">
    <citation type="journal article" date="2019" name="Int. J. Syst. Evol. Microbiol.">
        <title>The Global Catalogue of Microorganisms (GCM) 10K type strain sequencing project: providing services to taxonomists for standard genome sequencing and annotation.</title>
        <authorList>
            <consortium name="The Broad Institute Genomics Platform"/>
            <consortium name="The Broad Institute Genome Sequencing Center for Infectious Disease"/>
            <person name="Wu L."/>
            <person name="Ma J."/>
        </authorList>
    </citation>
    <scope>NUCLEOTIDE SEQUENCE [LARGE SCALE GENOMIC DNA]</scope>
    <source>
        <strain evidence="2 3">JCM 14546</strain>
    </source>
</reference>
<dbReference type="RefSeq" id="WP_344307872.1">
    <property type="nucleotide sequence ID" value="NZ_BAAANO010000010.1"/>
</dbReference>
<keyword evidence="1" id="KW-0472">Membrane</keyword>
<organism evidence="2 3">
    <name type="scientific">Brevibacterium samyangense</name>
    <dbReference type="NCBI Taxonomy" id="366888"/>
    <lineage>
        <taxon>Bacteria</taxon>
        <taxon>Bacillati</taxon>
        <taxon>Actinomycetota</taxon>
        <taxon>Actinomycetes</taxon>
        <taxon>Micrococcales</taxon>
        <taxon>Brevibacteriaceae</taxon>
        <taxon>Brevibacterium</taxon>
    </lineage>
</organism>
<feature type="transmembrane region" description="Helical" evidence="1">
    <location>
        <begin position="93"/>
        <end position="116"/>
    </location>
</feature>
<keyword evidence="1" id="KW-1133">Transmembrane helix</keyword>
<protein>
    <recommendedName>
        <fullName evidence="4">Integral membrane protein</fullName>
    </recommendedName>
</protein>
<dbReference type="Proteomes" id="UP001500755">
    <property type="component" value="Unassembled WGS sequence"/>
</dbReference>
<feature type="transmembrane region" description="Helical" evidence="1">
    <location>
        <begin position="160"/>
        <end position="181"/>
    </location>
</feature>
<comment type="caution">
    <text evidence="2">The sequence shown here is derived from an EMBL/GenBank/DDBJ whole genome shotgun (WGS) entry which is preliminary data.</text>
</comment>
<sequence>MRSQEAGVVSEMPSSRISAKVWAWVRIASAVVLCVAVFRQGAASAIGVAEDGGSVVGYGFNFVSYFTNESNLAAVVMLVMGGVALLRGRDLPVWFGTFRVVVVTCMATTGIVYNALLRGDGTPNPDSIWWANEVLHVVGPVLVVLDGVFGPGVRRVSFRVLWWVAGFPVVWAIYTMLRAPIAAEPTTGEQPWYPYPFLDPAADGVLSVVLHIVAIAGVIVGVGAVVVWGMRLRVGSNDANSARATVRHR</sequence>
<feature type="transmembrane region" description="Helical" evidence="1">
    <location>
        <begin position="62"/>
        <end position="86"/>
    </location>
</feature>
<evidence type="ECO:0008006" key="4">
    <source>
        <dbReference type="Google" id="ProtNLM"/>
    </source>
</evidence>
<keyword evidence="3" id="KW-1185">Reference proteome</keyword>
<dbReference type="EMBL" id="BAAANO010000010">
    <property type="protein sequence ID" value="GAA2004190.1"/>
    <property type="molecule type" value="Genomic_DNA"/>
</dbReference>
<feature type="transmembrane region" description="Helical" evidence="1">
    <location>
        <begin position="201"/>
        <end position="228"/>
    </location>
</feature>